<dbReference type="AlphaFoldDB" id="A0A2T3ZT08"/>
<proteinExistence type="predicted"/>
<dbReference type="EMBL" id="KZ679704">
    <property type="protein sequence ID" value="PTB47951.1"/>
    <property type="molecule type" value="Genomic_DNA"/>
</dbReference>
<keyword evidence="2" id="KW-1185">Reference proteome</keyword>
<reference evidence="1 2" key="1">
    <citation type="submission" date="2016-07" db="EMBL/GenBank/DDBJ databases">
        <title>Multiple horizontal gene transfer events from other fungi enriched the ability of initially mycotrophic Trichoderma (Ascomycota) to feed on dead plant biomass.</title>
        <authorList>
            <consortium name="DOE Joint Genome Institute"/>
            <person name="Aerts A."/>
            <person name="Atanasova L."/>
            <person name="Chenthamara K."/>
            <person name="Zhang J."/>
            <person name="Grujic M."/>
            <person name="Henrissat B."/>
            <person name="Kuo A."/>
            <person name="Salamov A."/>
            <person name="Lipzen A."/>
            <person name="Labutti K."/>
            <person name="Barry K."/>
            <person name="Miao Y."/>
            <person name="Rahimi M.J."/>
            <person name="Shen Q."/>
            <person name="Grigoriev I.V."/>
            <person name="Kubicek C.P."/>
            <person name="Druzhinina I.S."/>
        </authorList>
    </citation>
    <scope>NUCLEOTIDE SEQUENCE [LARGE SCALE GENOMIC DNA]</scope>
    <source>
        <strain evidence="1 2">CBS 226.95</strain>
    </source>
</reference>
<organism evidence="1 2">
    <name type="scientific">Trichoderma harzianum CBS 226.95</name>
    <dbReference type="NCBI Taxonomy" id="983964"/>
    <lineage>
        <taxon>Eukaryota</taxon>
        <taxon>Fungi</taxon>
        <taxon>Dikarya</taxon>
        <taxon>Ascomycota</taxon>
        <taxon>Pezizomycotina</taxon>
        <taxon>Sordariomycetes</taxon>
        <taxon>Hypocreomycetidae</taxon>
        <taxon>Hypocreales</taxon>
        <taxon>Hypocreaceae</taxon>
        <taxon>Trichoderma</taxon>
    </lineage>
</organism>
<evidence type="ECO:0000313" key="1">
    <source>
        <dbReference type="EMBL" id="PTB47951.1"/>
    </source>
</evidence>
<protein>
    <submittedName>
        <fullName evidence="1">Uncharacterized protein</fullName>
    </submittedName>
</protein>
<gene>
    <name evidence="1" type="ORF">M431DRAFT_549248</name>
</gene>
<accession>A0A2T3ZT08</accession>
<dbReference type="GeneID" id="36629864"/>
<dbReference type="Proteomes" id="UP000241690">
    <property type="component" value="Unassembled WGS sequence"/>
</dbReference>
<name>A0A2T3ZT08_TRIHA</name>
<evidence type="ECO:0000313" key="2">
    <source>
        <dbReference type="Proteomes" id="UP000241690"/>
    </source>
</evidence>
<sequence>MEPQEPILPLPDVEASPHVSTTHAPLVAQFEAAKSRLLEIISMREKTPTVISASTESRAKALLGQWEALPPIVDSSLASRWADEINDRLIEMNERLADDAKYASAFARLEDLNIMVFQLRYSDYMPSYKNDVYNEVKGPSTRITPTHVVPLESDESEKEALTFFENEEWPVIHDRLVKENGPVTTAEFPKNPWAPQAPLVQLIRALAVRTETKPLDIYQSIRICSEGRHSYVVYKHWFPFNINDQPISMGLRIQKDLAGLSSAPYICRLDIGSIRATILQVANKYFEIFVWSDELQTCLEYKLRN</sequence>
<dbReference type="RefSeq" id="XP_024767628.1">
    <property type="nucleotide sequence ID" value="XM_024921284.1"/>
</dbReference>